<feature type="compositionally biased region" description="Low complexity" evidence="1">
    <location>
        <begin position="9"/>
        <end position="21"/>
    </location>
</feature>
<feature type="transmembrane region" description="Helical" evidence="2">
    <location>
        <begin position="651"/>
        <end position="672"/>
    </location>
</feature>
<feature type="transmembrane region" description="Helical" evidence="2">
    <location>
        <begin position="173"/>
        <end position="196"/>
    </location>
</feature>
<gene>
    <name evidence="3" type="ORF">J8273_7534</name>
</gene>
<feature type="transmembrane region" description="Helical" evidence="2">
    <location>
        <begin position="208"/>
        <end position="232"/>
    </location>
</feature>
<comment type="caution">
    <text evidence="3">The sequence shown here is derived from an EMBL/GenBank/DDBJ whole genome shotgun (WGS) entry which is preliminary data.</text>
</comment>
<keyword evidence="2" id="KW-0472">Membrane</keyword>
<feature type="transmembrane region" description="Helical" evidence="2">
    <location>
        <begin position="62"/>
        <end position="83"/>
    </location>
</feature>
<feature type="region of interest" description="Disordered" evidence="1">
    <location>
        <begin position="1"/>
        <end position="21"/>
    </location>
</feature>
<feature type="transmembrane region" description="Helical" evidence="2">
    <location>
        <begin position="937"/>
        <end position="956"/>
    </location>
</feature>
<keyword evidence="4" id="KW-1185">Reference proteome</keyword>
<feature type="transmembrane region" description="Helical" evidence="2">
    <location>
        <begin position="244"/>
        <end position="266"/>
    </location>
</feature>
<feature type="transmembrane region" description="Helical" evidence="2">
    <location>
        <begin position="103"/>
        <end position="121"/>
    </location>
</feature>
<organism evidence="3 4">
    <name type="scientific">Carpediemonas membranifera</name>
    <dbReference type="NCBI Taxonomy" id="201153"/>
    <lineage>
        <taxon>Eukaryota</taxon>
        <taxon>Metamonada</taxon>
        <taxon>Carpediemonas-like organisms</taxon>
        <taxon>Carpediemonas</taxon>
    </lineage>
</organism>
<evidence type="ECO:0000256" key="1">
    <source>
        <dbReference type="SAM" id="MobiDB-lite"/>
    </source>
</evidence>
<dbReference type="EMBL" id="JAHDYR010000062">
    <property type="protein sequence ID" value="KAG9391260.1"/>
    <property type="molecule type" value="Genomic_DNA"/>
</dbReference>
<protein>
    <submittedName>
        <fullName evidence="3">Uncharacterized protein</fullName>
    </submittedName>
</protein>
<sequence>MVGHGATLSEAATSRASSGTSGTSMAIWQMEFTNSSNMSRLKHIRLLIFAWNHMILHDRSHAYYNMIYLLQCFSICFALPFFVIENSSLSVSELSDTQQYASLAALTAIFIVAIVFLFLVATKYLANKVPRAIFWFASFVFVPAFYIVIYPLVFVVATFSANFFSSLLDGNPAAALPLLLGTLPAAAATTVFFACMNMCMIHTELLNISLLSASTSLGTLLSSVCNVIALVIRATSSTLSQNDTHWALGCYIAGLLIILGALVLSVEQQYVRMASNCVYALVASMVGGAITLGNSPSIGQYVIFVAVPLVCVICFWPFLAAQAMFPFYKAVAAHSDALDDHMRVDPDPHGDPSPAGLPPFAGRVPHMPTSVLAIGMRAYIARVHGVIKHKIAAAKRAREPVALPGFGGSDQFIAPEEQQQVVDRIIESTREQRVLFRMYQRALASRPNSSDLMVQYGLLVNALQPRHVTFALAMLDKLASAGALSYWRLDVGFVIYSLFQSSSDSFRGAAHAAAKERHARAKKLGEVRGSMATMLDARRALWAMVSQEHSKVISMAKLARMTKLFAQVYDLTHTIEKGFRDLLPAASPHVLREYASFVDRGLGRAAEAQTFLTMADELETSGRGRQSVFVEPVLTRKAVSNRRLVGGSIELRTLAGTGALLLLLVGAIGAIYLVEVYSVERVVYVAHATSRLAAALNLVHIGALQFTRFEDIQLLTAGAFVAHQSVMAPLYTLSKADVSSLLGVVSKVDVFATAQFTNSVDFFTKLATMMEAGDISFMPRSDMLSVYSVDSLAHSLTSHMATYLRHIETTMVNDTVSNVTLITTMLSQLNNYIYASVSVVQGNADSLMTSPDPDGWTGIMPVGSLSLLGSGVKLTDDVDAVLDTMDELYEHVFYTARDFPMFASNVTAIAVLLLCAGMVYNVCFCFFLPVLMETSQALSLLKLVFAMPGCVIHAMAHSRDNRPDTPCSNAPATPSRLHDIEMDDDALVDAETLQTNLALHEQSTVVRAAPTEEPDVGQKRWAAIRAGMVAGRLLALAPRTLAWVVAVGAVLVSVFAASSYSIETVAFFAQYNYVLSSIERTALKAYAVTYRLAAVEADTLVEQTDDRAALQAHIADLRRALGYLTLQGDTEADWLPTSDPSMLAPLVELITKFGRGLVAPTWSSNTNEDAIAAVLYESACRVHPDALAACPPELGGSADLPVGTTDGLISSLSLYITRLNALIDYPVGAADFDYLNTTGMVVMVGIEPCLREIGELMVEAQGELVIMAYASAIAAGVVVTVLVALMHFLHIRRVIWTTLRGRVDVLVQLDFVLNRHRASLGHGLLQQLKGLQSKEALDELVEADVDERR</sequence>
<proteinExistence type="predicted"/>
<name>A0A8J6ATR2_9EUKA</name>
<feature type="transmembrane region" description="Helical" evidence="2">
    <location>
        <begin position="133"/>
        <end position="161"/>
    </location>
</feature>
<evidence type="ECO:0000313" key="3">
    <source>
        <dbReference type="EMBL" id="KAG9391260.1"/>
    </source>
</evidence>
<evidence type="ECO:0000256" key="2">
    <source>
        <dbReference type="SAM" id="Phobius"/>
    </source>
</evidence>
<feature type="transmembrane region" description="Helical" evidence="2">
    <location>
        <begin position="1041"/>
        <end position="1062"/>
    </location>
</feature>
<keyword evidence="2" id="KW-0812">Transmembrane</keyword>
<feature type="transmembrane region" description="Helical" evidence="2">
    <location>
        <begin position="1266"/>
        <end position="1289"/>
    </location>
</feature>
<keyword evidence="2" id="KW-1133">Transmembrane helix</keyword>
<feature type="transmembrane region" description="Helical" evidence="2">
    <location>
        <begin position="298"/>
        <end position="319"/>
    </location>
</feature>
<evidence type="ECO:0000313" key="4">
    <source>
        <dbReference type="Proteomes" id="UP000717585"/>
    </source>
</evidence>
<accession>A0A8J6ATR2</accession>
<feature type="transmembrane region" description="Helical" evidence="2">
    <location>
        <begin position="273"/>
        <end position="292"/>
    </location>
</feature>
<feature type="transmembrane region" description="Helical" evidence="2">
    <location>
        <begin position="906"/>
        <end position="931"/>
    </location>
</feature>
<dbReference type="Proteomes" id="UP000717585">
    <property type="component" value="Unassembled WGS sequence"/>
</dbReference>
<reference evidence="3" key="1">
    <citation type="submission" date="2021-05" db="EMBL/GenBank/DDBJ databases">
        <title>A free-living protist that lacks canonical eukaryotic 1 DNA replication and segregation systems.</title>
        <authorList>
            <person name="Salas-Leiva D.E."/>
            <person name="Tromer E.C."/>
            <person name="Curtis B.A."/>
            <person name="Jerlstrom-Hultqvist J."/>
            <person name="Kolisko M."/>
            <person name="Yi Z."/>
            <person name="Salas-Leiva J.S."/>
            <person name="Gallot-Lavallee L."/>
            <person name="Kops G.J.P.L."/>
            <person name="Archibald J.M."/>
            <person name="Simpson A.G.B."/>
            <person name="Roger A.J."/>
        </authorList>
    </citation>
    <scope>NUCLEOTIDE SEQUENCE</scope>
    <source>
        <strain evidence="3">BICM</strain>
    </source>
</reference>